<dbReference type="GO" id="GO:0008381">
    <property type="term" value="F:mechanosensitive monoatomic ion channel activity"/>
    <property type="evidence" value="ECO:0007669"/>
    <property type="project" value="TreeGrafter"/>
</dbReference>
<reference evidence="5 6" key="1">
    <citation type="journal article" date="2021" name="Commun. Biol.">
        <title>The genome of Shorea leprosula (Dipterocarpaceae) highlights the ecological relevance of drought in aseasonal tropical rainforests.</title>
        <authorList>
            <person name="Ng K.K.S."/>
            <person name="Kobayashi M.J."/>
            <person name="Fawcett J.A."/>
            <person name="Hatakeyama M."/>
            <person name="Paape T."/>
            <person name="Ng C.H."/>
            <person name="Ang C.C."/>
            <person name="Tnah L.H."/>
            <person name="Lee C.T."/>
            <person name="Nishiyama T."/>
            <person name="Sese J."/>
            <person name="O'Brien M.J."/>
            <person name="Copetti D."/>
            <person name="Mohd Noor M.I."/>
            <person name="Ong R.C."/>
            <person name="Putra M."/>
            <person name="Sireger I.Z."/>
            <person name="Indrioko S."/>
            <person name="Kosugi Y."/>
            <person name="Izuno A."/>
            <person name="Isagi Y."/>
            <person name="Lee S.L."/>
            <person name="Shimizu K.K."/>
        </authorList>
    </citation>
    <scope>NUCLEOTIDE SEQUENCE [LARGE SCALE GENOMIC DNA]</scope>
    <source>
        <strain evidence="5">214</strain>
    </source>
</reference>
<comment type="subcellular location">
    <subcellularLocation>
        <location evidence="1">Membrane</location>
        <topology evidence="1">Multi-pass membrane protein</topology>
    </subcellularLocation>
</comment>
<keyword evidence="6" id="KW-1185">Reference proteome</keyword>
<feature type="transmembrane region" description="Helical" evidence="4">
    <location>
        <begin position="206"/>
        <end position="225"/>
    </location>
</feature>
<feature type="transmembrane region" description="Helical" evidence="4">
    <location>
        <begin position="82"/>
        <end position="115"/>
    </location>
</feature>
<dbReference type="PANTHER" id="PTHR31618">
    <property type="entry name" value="MECHANOSENSITIVE ION CHANNEL PROTEIN 5"/>
    <property type="match status" value="1"/>
</dbReference>
<feature type="transmembrane region" description="Helical" evidence="4">
    <location>
        <begin position="567"/>
        <end position="584"/>
    </location>
</feature>
<feature type="region of interest" description="Disordered" evidence="3">
    <location>
        <begin position="1"/>
        <end position="76"/>
    </location>
</feature>
<dbReference type="EMBL" id="BPVZ01000017">
    <property type="protein sequence ID" value="GKV01574.1"/>
    <property type="molecule type" value="Genomic_DNA"/>
</dbReference>
<feature type="region of interest" description="Disordered" evidence="3">
    <location>
        <begin position="462"/>
        <end position="481"/>
    </location>
</feature>
<feature type="transmembrane region" description="Helical" evidence="4">
    <location>
        <begin position="590"/>
        <end position="608"/>
    </location>
</feature>
<protein>
    <recommendedName>
        <fullName evidence="7">Mechanosensitive ion channel protein</fullName>
    </recommendedName>
</protein>
<feature type="compositionally biased region" description="Basic and acidic residues" evidence="3">
    <location>
        <begin position="388"/>
        <end position="397"/>
    </location>
</feature>
<keyword evidence="4" id="KW-0472">Membrane</keyword>
<evidence type="ECO:0000313" key="6">
    <source>
        <dbReference type="Proteomes" id="UP001054252"/>
    </source>
</evidence>
<keyword evidence="4" id="KW-1133">Transmembrane helix</keyword>
<keyword evidence="4" id="KW-0812">Transmembrane</keyword>
<evidence type="ECO:0000313" key="5">
    <source>
        <dbReference type="EMBL" id="GKV01574.1"/>
    </source>
</evidence>
<sequence length="790" mass="88787">MAEKKGEKQHDDLETGNTEADSSSMNTDEISVVTNSTPNDPRPKSVDKENTTRSENSNSKGRRGEGIGSSATSTTSKSSGCLVFLLVVLGLFVVLLAPLCSLIAIACLIVTAIAAPKRWTIWVLLEWIALIGITGLLIASLTSHSLKNHLIWELEFWKCCILLMVVVCGELISEWIVNAVFLLICFLFAGNLNAYCFVYGLKRNRVFVWCGLVLIAWLVLVICFGNREGTRSVETKMILNYVTRALASLSVGAGLWLGKDLLLSYIVISFHGKNSFEKILKVMFNKFVIETLDHSSPWSVRVRLIRRYGFFNWADEINKGKQVDERKESVFAINLFIDCVSGDSNYKFTPKLKNAKQVATRISNKVLQRALDEQKSGRSSDTQITDNRALDEQKSGRSSDTQITENRDEPHKRAAQSSDPKGDNCWKKALQYFLSRITIFERLRNAGQDFLHGFPNLRRTRKGEDGKAVASQVSDTGSGGDGEITKDAISSFFKSGENLPFEPSTARINDEVDMLFQLIDGNAAGGSDPKVITKMNLEKWIEAAYEECKSLESSLHDTRRKMADLNTLFKGIVIVLIVILWLLMMKVLSTQAVALILSQLFVLAFVFGDTCKKIFEGIIFVFVIHPFDVNDRCLIEDRQEEMVVKEINIQTTVFSRVCAVDSEVLEAKIVYPNSVLATKSICSFHSSRRDDEDHIEFVVDAWPCKNKVEQLEKEIKMYAEERSWKIKNFSILANGFDDGDKIKMGVYLTYEHNEDDNERRKRKSGIILFLKQNLKDTLTLDAAAIPPADV</sequence>
<feature type="transmembrane region" description="Helical" evidence="4">
    <location>
        <begin position="245"/>
        <end position="268"/>
    </location>
</feature>
<accession>A0AAV5INY4</accession>
<dbReference type="PANTHER" id="PTHR31618:SF7">
    <property type="entry name" value="MECHANOSENSITIVE ION CHANNEL PROTEIN"/>
    <property type="match status" value="1"/>
</dbReference>
<proteinExistence type="inferred from homology"/>
<feature type="transmembrane region" description="Helical" evidence="4">
    <location>
        <begin position="179"/>
        <end position="199"/>
    </location>
</feature>
<feature type="region of interest" description="Disordered" evidence="3">
    <location>
        <begin position="370"/>
        <end position="422"/>
    </location>
</feature>
<dbReference type="InterPro" id="IPR016688">
    <property type="entry name" value="MscS-like_plants/fungi"/>
</dbReference>
<dbReference type="AlphaFoldDB" id="A0AAV5INY4"/>
<feature type="compositionally biased region" description="Basic and acidic residues" evidence="3">
    <location>
        <begin position="1"/>
        <end position="13"/>
    </location>
</feature>
<comment type="similarity">
    <text evidence="2">Belongs to the MscS (TC 1.A.23) family.</text>
</comment>
<dbReference type="GO" id="GO:0005886">
    <property type="term" value="C:plasma membrane"/>
    <property type="evidence" value="ECO:0007669"/>
    <property type="project" value="TreeGrafter"/>
</dbReference>
<name>A0AAV5INY4_9ROSI</name>
<evidence type="ECO:0000256" key="3">
    <source>
        <dbReference type="SAM" id="MobiDB-lite"/>
    </source>
</evidence>
<feature type="compositionally biased region" description="Polar residues" evidence="3">
    <location>
        <begin position="15"/>
        <end position="39"/>
    </location>
</feature>
<dbReference type="GO" id="GO:0006820">
    <property type="term" value="P:monoatomic anion transport"/>
    <property type="evidence" value="ECO:0007669"/>
    <property type="project" value="TreeGrafter"/>
</dbReference>
<dbReference type="GO" id="GO:0050982">
    <property type="term" value="P:detection of mechanical stimulus"/>
    <property type="evidence" value="ECO:0007669"/>
    <property type="project" value="TreeGrafter"/>
</dbReference>
<evidence type="ECO:0000256" key="1">
    <source>
        <dbReference type="ARBA" id="ARBA00004141"/>
    </source>
</evidence>
<evidence type="ECO:0000256" key="2">
    <source>
        <dbReference type="ARBA" id="ARBA00008017"/>
    </source>
</evidence>
<feature type="transmembrane region" description="Helical" evidence="4">
    <location>
        <begin position="154"/>
        <end position="173"/>
    </location>
</feature>
<gene>
    <name evidence="5" type="ORF">SLEP1_g14121</name>
</gene>
<dbReference type="Proteomes" id="UP001054252">
    <property type="component" value="Unassembled WGS sequence"/>
</dbReference>
<organism evidence="5 6">
    <name type="scientific">Rubroshorea leprosula</name>
    <dbReference type="NCBI Taxonomy" id="152421"/>
    <lineage>
        <taxon>Eukaryota</taxon>
        <taxon>Viridiplantae</taxon>
        <taxon>Streptophyta</taxon>
        <taxon>Embryophyta</taxon>
        <taxon>Tracheophyta</taxon>
        <taxon>Spermatophyta</taxon>
        <taxon>Magnoliopsida</taxon>
        <taxon>eudicotyledons</taxon>
        <taxon>Gunneridae</taxon>
        <taxon>Pentapetalae</taxon>
        <taxon>rosids</taxon>
        <taxon>malvids</taxon>
        <taxon>Malvales</taxon>
        <taxon>Dipterocarpaceae</taxon>
        <taxon>Rubroshorea</taxon>
    </lineage>
</organism>
<evidence type="ECO:0000256" key="4">
    <source>
        <dbReference type="SAM" id="Phobius"/>
    </source>
</evidence>
<feature type="compositionally biased region" description="Basic and acidic residues" evidence="3">
    <location>
        <begin position="41"/>
        <end position="52"/>
    </location>
</feature>
<feature type="transmembrane region" description="Helical" evidence="4">
    <location>
        <begin position="121"/>
        <end position="142"/>
    </location>
</feature>
<comment type="caution">
    <text evidence="5">The sequence shown here is derived from an EMBL/GenBank/DDBJ whole genome shotgun (WGS) entry which is preliminary data.</text>
</comment>
<evidence type="ECO:0008006" key="7">
    <source>
        <dbReference type="Google" id="ProtNLM"/>
    </source>
</evidence>